<dbReference type="SUPFAM" id="SSF53335">
    <property type="entry name" value="S-adenosyl-L-methionine-dependent methyltransferases"/>
    <property type="match status" value="1"/>
</dbReference>
<dbReference type="Pfam" id="PF08242">
    <property type="entry name" value="Methyltransf_12"/>
    <property type="match status" value="1"/>
</dbReference>
<dbReference type="Gene3D" id="3.30.559.30">
    <property type="entry name" value="Nonribosomal peptide synthetase, condensation domain"/>
    <property type="match status" value="1"/>
</dbReference>
<evidence type="ECO:0000256" key="7">
    <source>
        <dbReference type="ARBA" id="ARBA00022679"/>
    </source>
</evidence>
<evidence type="ECO:0000256" key="2">
    <source>
        <dbReference type="ARBA" id="ARBA00004496"/>
    </source>
</evidence>
<evidence type="ECO:0000256" key="11">
    <source>
        <dbReference type="SAM" id="MobiDB-lite"/>
    </source>
</evidence>
<evidence type="ECO:0000313" key="14">
    <source>
        <dbReference type="EMBL" id="MEU3786080.1"/>
    </source>
</evidence>
<dbReference type="Pfam" id="PF08659">
    <property type="entry name" value="KR"/>
    <property type="match status" value="3"/>
</dbReference>
<dbReference type="PROSITE" id="PS50075">
    <property type="entry name" value="CARRIER"/>
    <property type="match status" value="4"/>
</dbReference>
<dbReference type="InterPro" id="IPR036291">
    <property type="entry name" value="NAD(P)-bd_dom_sf"/>
</dbReference>
<dbReference type="SUPFAM" id="SSF47336">
    <property type="entry name" value="ACP-like"/>
    <property type="match status" value="4"/>
</dbReference>
<feature type="domain" description="Ketosynthase family 3 (KS3)" evidence="13">
    <location>
        <begin position="5235"/>
        <end position="5638"/>
    </location>
</feature>
<feature type="region of interest" description="Disordered" evidence="11">
    <location>
        <begin position="5673"/>
        <end position="5697"/>
    </location>
</feature>
<feature type="domain" description="Ketosynthase family 3 (KS3)" evidence="13">
    <location>
        <begin position="4017"/>
        <end position="4444"/>
    </location>
</feature>
<comment type="caution">
    <text evidence="14">The sequence shown here is derived from an EMBL/GenBank/DDBJ whole genome shotgun (WGS) entry which is preliminary data.</text>
</comment>
<dbReference type="InterPro" id="IPR020806">
    <property type="entry name" value="PKS_PP-bd"/>
</dbReference>
<feature type="compositionally biased region" description="Low complexity" evidence="11">
    <location>
        <begin position="3384"/>
        <end position="3399"/>
    </location>
</feature>
<evidence type="ECO:0000259" key="12">
    <source>
        <dbReference type="PROSITE" id="PS50075"/>
    </source>
</evidence>
<dbReference type="InterPro" id="IPR057326">
    <property type="entry name" value="KR_dom"/>
</dbReference>
<dbReference type="InterPro" id="IPR013968">
    <property type="entry name" value="PKS_KR"/>
</dbReference>
<dbReference type="InterPro" id="IPR009081">
    <property type="entry name" value="PP-bd_ACP"/>
</dbReference>
<dbReference type="SMART" id="SM00823">
    <property type="entry name" value="PKS_PP"/>
    <property type="match status" value="4"/>
</dbReference>
<dbReference type="InterPro" id="IPR013217">
    <property type="entry name" value="Methyltransf_12"/>
</dbReference>
<dbReference type="Gene3D" id="3.40.50.150">
    <property type="entry name" value="Vaccinia Virus protein VP39"/>
    <property type="match status" value="1"/>
</dbReference>
<dbReference type="InterPro" id="IPR000873">
    <property type="entry name" value="AMP-dep_synth/lig_dom"/>
</dbReference>
<dbReference type="Pfam" id="PF02801">
    <property type="entry name" value="Ketoacyl-synt_C"/>
    <property type="match status" value="4"/>
</dbReference>
<keyword evidence="9" id="KW-0511">Multifunctional enzyme</keyword>
<dbReference type="SMART" id="SM00822">
    <property type="entry name" value="PKS_KR"/>
    <property type="match status" value="3"/>
</dbReference>
<feature type="region of interest" description="Disordered" evidence="11">
    <location>
        <begin position="2292"/>
        <end position="2317"/>
    </location>
</feature>
<evidence type="ECO:0000313" key="15">
    <source>
        <dbReference type="Proteomes" id="UP001550739"/>
    </source>
</evidence>
<dbReference type="SUPFAM" id="SSF52777">
    <property type="entry name" value="CoA-dependent acyltransferases"/>
    <property type="match status" value="2"/>
</dbReference>
<dbReference type="Gene3D" id="3.30.70.3290">
    <property type="match status" value="1"/>
</dbReference>
<dbReference type="Gene3D" id="3.40.47.10">
    <property type="match status" value="4"/>
</dbReference>
<dbReference type="Gene3D" id="1.10.1200.10">
    <property type="entry name" value="ACP-like"/>
    <property type="match status" value="4"/>
</dbReference>
<dbReference type="Proteomes" id="UP001550739">
    <property type="component" value="Unassembled WGS sequence"/>
</dbReference>
<keyword evidence="7" id="KW-0808">Transferase</keyword>
<evidence type="ECO:0000256" key="1">
    <source>
        <dbReference type="ARBA" id="ARBA00001957"/>
    </source>
</evidence>
<evidence type="ECO:0000259" key="13">
    <source>
        <dbReference type="PROSITE" id="PS52004"/>
    </source>
</evidence>
<dbReference type="Gene3D" id="3.30.559.10">
    <property type="entry name" value="Chloramphenicol acetyltransferase-like domain"/>
    <property type="match status" value="1"/>
</dbReference>
<feature type="compositionally biased region" description="Pro residues" evidence="11">
    <location>
        <begin position="2304"/>
        <end position="2314"/>
    </location>
</feature>
<feature type="domain" description="Carrier" evidence="12">
    <location>
        <begin position="3908"/>
        <end position="3984"/>
    </location>
</feature>
<feature type="domain" description="Ketosynthase family 3 (KS3)" evidence="13">
    <location>
        <begin position="21"/>
        <end position="458"/>
    </location>
</feature>
<dbReference type="InterPro" id="IPR014031">
    <property type="entry name" value="Ketoacyl_synth_C"/>
</dbReference>
<dbReference type="PANTHER" id="PTHR43775">
    <property type="entry name" value="FATTY ACID SYNTHASE"/>
    <property type="match status" value="1"/>
</dbReference>
<dbReference type="PANTHER" id="PTHR43775:SF37">
    <property type="entry name" value="SI:DKEY-61P9.11"/>
    <property type="match status" value="1"/>
</dbReference>
<dbReference type="InterPro" id="IPR010071">
    <property type="entry name" value="AA_adenyl_dom"/>
</dbReference>
<sequence length="5697" mass="599330">MDDKRKLLLSLLKATAPAPAGEGVAIVGVAGRYPLAGTVTELWDNLADGRHCIREVPADRWNADAHHGPGGTRGGDSRWAGFIDEADMFDPLFFRISPAEAEAMDPQERLFLQTASAALEDAGIPAATLAARGPVGVFVGVMNNDYEWLGGEATALGAANSARSAHYSVANRVSYVLDFTGPSLAVDTACSASLTAVHLACESIRSGDCVAAVAGGVNLILHQGHLGSLAEHGMISRGDRLKAFGADADGFVDGEGVGAVLLKPLRAAVADGDRILGVIRGSAVNANGKTGGYTVPSSAAQSRVIGAALRRAGVTADTIGYVEAHGTGTPLGDPIEITGLVEAFGGRIDPRRRAERPTVAVGSVKTNIGHLESAAGIAGLTKVLLQLGHGKLAPSLHSQRPNPAIDFTTTPFHVQQSLAEWPRLPGPDGTDGAPELPRRALVSSFGGGGANACVLVEEYLPAEPMAPAADDGEHLLVLSAKTEERLRAYAADLAAWLRRSAARGPATDPDATAEVRSVCLRLAAETVGVEPRLISPAADLAEYGFGVTERARYHALLAAEFGAGLPPAAATADTVEAVARAVAVLHPGAPATDDGPCLADIGHTLRSGRTAHEFRLALTTASPAEAAALLETYAAGRTDTRLVTGRAEATRTSRSAADTADLDRALTVRDLTAVAAHWVVGAEPDWSRLTPPGARRIALPTYPFARRRCWIPAPSALHPEAQAPARSALEPPDFYRPVWVRADTPAKPVPLPPRRVVVLTTEDSSWLGEALAARLPAGRVECVRLDGPAGDHWTARTTGADLVYHLGGVHPGPGEGLGEEQAARQMRSGPLALLRLLRDGGARRQVVVTSDAYGVAGSTVRNPFAAGLHGMLQVAPKERPGLRAVGLDFAWADAERDPEALVDALLAEPLDGTGRTVALRAGVRYTRRLGRVELPEAGPVFRDGGVYLLVGGTGGIARELSLHLAERHRARLVWFSRGALTPALEADIARIRAYGGEVAHVRGDACSATDLAAAVAETHSRFGAVHGVVHAAMVFDNHALADLDDPTFTAVTAVKSVGAAALAAAVAGERLDFLTYFSSAGSFGGFAGNGAYACASATEDAYAHFLRDRLPFPVSVVNQGYWGQVGSGTRSGLAEIFAGLGIGSFTPAEGIAALRRVLHSGLAQVMPIRAGHRALEAMGHDPAYDGEVMAGGHAPALAEAFAGLRSQTGVDPAAARVVAGYQELETVSAPALLDVYRRMGVFGRSGERHHRAELHGRLRIQDKYRRLHEALLNILTDAGYLTRDGEHVVTAAAVDAVEQKTPGDREAEFGRICAAYPDIEPTVTLNRLFLEEYPRILRGEVGATEIMFPGSSMKLVQNFYKGNPLTDSFNVLVGETVRRFLDLRLPQLPAGATVDVVELGAGTGATSERVLPVLAEHADRVGYTFTDISPRFLEHGRERFAARYPFARFQVLNLERGLLEQDFIPASADLVVATNVVHATRNLRATLRRAKALLRPGGWLVLNELTGVRPLLTIGGGPLEGWWAFEDGELRLPDSPLASPESWIRLLHEEGYAPVGALGSDDTALGQSVLVAESDGLVLAATPPASPPPAPATAPAPTPPPAPGTAAADEAAERLRGLVEGVLKLEERIDPDRPLADYGFDSLSGMKIVSAVDEAFGVTVPLGDFFERPTLRELSAHLTATWLADVAPTAVPESQDAAGAVTSPTAAVAAEAVLRPRSDAVAATHPLSEGQRALWVIEQIAPGTYAYNLPLALWLDPGTDLLALRVVLQDLVDRHAELRATVRTSTDGPLVSIAAEPELPFQQVFLTAVADEALRDRMRTDLRAPFDLTRGPLVRATLYTLGDGRQALLLTFHHLVFDGVSIAALLKELERGYRTVTEGRPLPPDRPARTYADFTARQREVLAGAQGERLRAYWLERLRGRQTAVALPLDRPRPPVPGFRGASVDGHIPRDVAERARALATAEQTSLFGVLLAAFFAVLHRYTDQDDLAVGTPTAGRPADGFEDVLGYFMNMVVLAERIDPQEPFRALTRRVHRTVLEALEHGEYPLITLAEELKRADPAAPAAPFNVAFYFQNWARGGLGESGLVLAPVDGVHQEGEFDLTLEVVEAAEGCRYSIKYDPDLFDEATAERFGAHFTTLLAGAVAAPGTAVGGLDPLTAEEYEALARPAADYPSDTLVWELVRRQAEARPDAVAVRCDGTELTYRQLQERVGSLAARLTAAGVGRGRTVGVLLPRDAGLPVALLAVQAAGGAYVPLDPAYPAERLAYMAEDAGLHLMLTHSTVPGTYGSAPSLLADGVDGAEEPPAAPSPGPAGPDDPAYVIYTSGSTGRPKGVSVPHRALTNFLWSMAREPGCGPGDTLLAVTTVCFDISGLELYLPLVTGGTVEVLPADSARDGLRLREAVERIAPTIVQATPATWTMLLAAGWCGHPDLKVLSGGEALPAETAEALLAGNGEVWNLYGPTETTIWSAASRLVPNEPVTLGAPIANTALYVLDGSRRPVPTGVAGELYIAGHGVADGYLGRPDLTAERFLPDPFAPLPGGRMYRTGDLVRRLADGRLVYLGRIDSQVKVRGFRVELEEIEATLRRLDGVREAVAVARGSGGDRTLLACFVSEEGAAEPTRERLAAWLPTHMVPDVLLRVSGFPRTLNGKVDRTALATRPLPELRARFGTTTSEPHTPPAPPTEAGETGDRPEALLAELTGTVARLAGTNPRDIGAHTPLGEAGMTSVTFTTLSVELRTAYGIDVPPTLFYRRSTLAALAEHLWEHHADTLGARFGPAAAPRPTVAAAEPAGEERRGGDVAIIGMAGRLPGSMDLDEFWDHLVAGDDLVTEIPADRWDWRAQSGSRSRWGGFVPDVDRFDAAFFGISPREAELMDPQQRLMLETAWSAIEDAGYRPSDLAGKRVGVFVAATNSDYLEVQRAAGRGIEGHTLTGAALSVIPNRISYLLDLRGPSIAVDTACSGSLTAVHQAVAALRDGTCDLALAGGVSLMLAPTVYEALSRGEMLSPDGRCKAFDRRADGYVRGEGAGLVLLKPDERARRDGDAVHAVIKAVAIHHGGRTTSLTAPNPDAQADLLVEAYHRAGVEPRTVGLIEAHGTGTALGDPIETIGLSSAFRRLRADRGEAESDGRPAVAIGSVKTNIGHLEAAAGIAGLLKTVLALRNGTIPASLHFAQPNPHLELDGGPFEIARTTRPWPRPRAADGRELPRNGGVSSFGFGGAGAHIVLEEPTVPEPCEEPEHEQVFVLSARDPEALGRSARRLVDHLSHHDIPAGDLAHTLQTGREAMTHRLAVVASTTDVLRAELTAHLDGRPSAVRTGLVQPGGRTPTVAATAEPHVVASAWLTGAEVDWTPPREGRRRVHLPTYPFARTRHWVTPATPPPTEPAEPAGASGAGAFADAGSPAVSESLAPAGAAVGGGALAPSGASVPAGPSASTGSAVGAGSLVGAGAPADEVAAFAPVWEPDPRTTPADAVTGTVLVLDTGVHGAEVAAALTAVGAVVRRVSLNAGFEPGAVLDAVPPGPLHVVLLAGEDTGTAAAVEHGFHAASDLLRAWQRHRRGSTPHLLYVHRDPASGPAQPAMAGFVRSVRREHPSADVRVLAVAAGQVADAVTAELGADGAPEVRVGEDGRTRRAWRHTALPGASGTAFAGDGAHIITGGTGALGLLLAEHIAAGRRAAGLPAAGIMLVARSAPGPEARARIEAAGARVVLADVADPGAVRALVADARATYGSVSGVLHAAGVLRDGLLRSKARADAEAVLAAKVYGTVLLDEATRDEPLDYFVAFSSAAAAFGNLGQTDYAFANAFLDHFAEQREQLRLQGARRGRTLAAAWPVWADGGMRITAAAEQDMARELGMRPVRTSAGLVALERALAGTAPRLLLAPGDPARILAALDDRSPGPRSAAPAPGAELRLRAERLVLRLLAAELRLPEREIAVNEPFDHYGVDSLITMSLVRRLEEHVGPLPKTLLFEYVTAREVADHLAAARPDAFAEQEEPGEPAEPVGVRTPTPAPVVDATAPADVAIIGVAGRYPQADDIDEFWRNLREGRDCVEEVPADRWDHARFYDLDKSAVGRTYGRWGGFLRGADRFDPLFFRMSQLEAEHVDPQERVFLETVWHLLEDAGCTRERLRATRTGVFVGVTYGHYQLYGVRDALRGTGLAASSSHASVANRVSYFFGFTGPSIALDTMCSSSLVALHQAWLAIRNGDCDAAVAGGVNVSTHPVKYLQLAHRGFLAEDGRCRSFGEGGTGYVPAEGSGAVLLKRLDRAVADGDRILAVIRGSAVNHGGTAKGFSVPSPKAQGELLRTALERSGLRPADLDYLEAHGTGTALGDPIEVAGVLSAFGGDLPERLPIGSVKSNIGHAESAAGIAAVTKVLLQMRHGEFAPSLHADRLNPNIDFAATPLHVQSEAAPWPRRVLADGTQRPRTAGVSSFGAGGTNAHVVLQEHLDVSGDGGAPVPGAGSGPYLAVLSARDGDRLAAQARRLAAHLRGEGAQAAPQEVAWTLQWGREAMEHRFAVLFDDLPQLADRLEEFAAGGTPAGGHSAVADLRRSVEAATPAADPAGYAEAWTAGRPVDWPALYPAGLPCRVALPGYPFAGDRIRHAAIDAELGAPNTTPADPAAGVLLTRQWIPAPPARGTALPRLTAILTVPGTEAVAARLSAALPGGEVLTPERLAADLADPGTRWERYDAVADLSGCGDPALPPAHGTLPVWLRWLQHLVDRGGPELRTLLVSRGPNLLGGAARAGLYRMLQSEYGHVRSRHLDAGICTDEQLSRWTVGELGALAGDEDPAEIAYHDGVRHRAVLRPLLDGPRAPLSFPEGHVLWVTGGTRGLGLLTARHFVARHGVRKVVLTGREELPPRAEWGAHIAEGGPLGQRLRPLAELAEQGVELEVLAVRLEEKEALAKTLADIRLRLGPTGGVIHCAGFNDARNPAFVRKPQAVVDRVVGPKVFGLDALVECFRDEPLSLFVVYSSVAAAVPALAVGQSDYAMANAYMDAVAEARPHGLPIQSIQWPSWKDTGMGEVCTAAYRASGLAALSDEQGLALLERALGSGARVVLPAVARPDAVWQPDRLTDRHLDPGGKASVASLASLASEETAAGLPEPGPGATVLRAVSDAAADWLLGRLAAELRFDRSRLTGDVPVQDYGVDSIVVAQLVQETAKRLDVSLDPSALLEHPTADAFTQYLAQSHPDALLAAFAPDPGDRDSRSTASCADTVVARPAVPTPAAGPAARGAGDIAVVGLSCRFPGAESADAYWELLREGGCALRPAPESVAGTGGHHAGLLPDVLRVDPDAFLLSEADAAAMDPQALLLLEEVNSALHHAGYRPDELKGHPIGVYVGGRTTRVPDAERLRAAANPVVAAGQNYLAANVSQFFDLRGPSLVVDTACSSALVAMDTAVQALRSGDIEAAVVAGVSLLADDRAHRVFGQRGLLNPGARFHVFDRRAAGVVLGEGIGVVVLKPLAAARAEGDRVLAVLKGLAVNNDGRTAGPATPNPQAHRAVMTQALRRSGHDPKDVGWVEANGSGSVVTDLLELKAVEAVYGTDPGRRVALGSVKPNIGHPLAAEGIAAFIKVVLMLHHGEQVPFLSGQEPPVHFDLNASPLYFPRQTAPWPTSSPLAALNCFADGGTNAHLLLAPAPADGESGRAPLPQPALHRRLVVRGEAGGAGRALFWEGRRTPGPDTTPSGTGLFWDAHR</sequence>
<dbReference type="InterPro" id="IPR054514">
    <property type="entry name" value="RhiE-like_linker"/>
</dbReference>
<dbReference type="InterPro" id="IPR020841">
    <property type="entry name" value="PKS_Beta-ketoAc_synthase_dom"/>
</dbReference>
<keyword evidence="10" id="KW-0012">Acyltransferase</keyword>
<dbReference type="Pfam" id="PF00668">
    <property type="entry name" value="Condensation"/>
    <property type="match status" value="1"/>
</dbReference>
<feature type="compositionally biased region" description="Pro residues" evidence="11">
    <location>
        <begin position="1584"/>
        <end position="1603"/>
    </location>
</feature>
<dbReference type="CDD" id="cd02440">
    <property type="entry name" value="AdoMet_MTases"/>
    <property type="match status" value="1"/>
</dbReference>
<evidence type="ECO:0000256" key="6">
    <source>
        <dbReference type="ARBA" id="ARBA00022553"/>
    </source>
</evidence>
<keyword evidence="8" id="KW-0677">Repeat</keyword>
<dbReference type="SMART" id="SM00825">
    <property type="entry name" value="PKS_KS"/>
    <property type="match status" value="4"/>
</dbReference>
<evidence type="ECO:0000256" key="4">
    <source>
        <dbReference type="ARBA" id="ARBA00022450"/>
    </source>
</evidence>
<feature type="region of interest" description="Disordered" evidence="11">
    <location>
        <begin position="3371"/>
        <end position="3399"/>
    </location>
</feature>
<keyword evidence="6" id="KW-0597">Phosphoprotein</keyword>
<dbReference type="PROSITE" id="PS00455">
    <property type="entry name" value="AMP_BINDING"/>
    <property type="match status" value="1"/>
</dbReference>
<dbReference type="InterPro" id="IPR016039">
    <property type="entry name" value="Thiolase-like"/>
</dbReference>
<name>A0ABV2ZUB7_9ACTN</name>
<dbReference type="NCBIfam" id="TIGR01733">
    <property type="entry name" value="AA-adenyl-dom"/>
    <property type="match status" value="1"/>
</dbReference>
<reference evidence="14 15" key="1">
    <citation type="submission" date="2024-06" db="EMBL/GenBank/DDBJ databases">
        <title>The Natural Products Discovery Center: Release of the First 8490 Sequenced Strains for Exploring Actinobacteria Biosynthetic Diversity.</title>
        <authorList>
            <person name="Kalkreuter E."/>
            <person name="Kautsar S.A."/>
            <person name="Yang D."/>
            <person name="Bader C.D."/>
            <person name="Teijaro C.N."/>
            <person name="Fluegel L."/>
            <person name="Davis C.M."/>
            <person name="Simpson J.R."/>
            <person name="Lauterbach L."/>
            <person name="Steele A.D."/>
            <person name="Gui C."/>
            <person name="Meng S."/>
            <person name="Li G."/>
            <person name="Viehrig K."/>
            <person name="Ye F."/>
            <person name="Su P."/>
            <person name="Kiefer A.F."/>
            <person name="Nichols A."/>
            <person name="Cepeda A.J."/>
            <person name="Yan W."/>
            <person name="Fan B."/>
            <person name="Jiang Y."/>
            <person name="Adhikari A."/>
            <person name="Zheng C.-J."/>
            <person name="Schuster L."/>
            <person name="Cowan T.M."/>
            <person name="Smanski M.J."/>
            <person name="Chevrette M.G."/>
            <person name="De Carvalho L.P.S."/>
            <person name="Shen B."/>
        </authorList>
    </citation>
    <scope>NUCLEOTIDE SEQUENCE [LARGE SCALE GENOMIC DNA]</scope>
    <source>
        <strain evidence="14 15">NPDC033843</strain>
    </source>
</reference>
<dbReference type="InterPro" id="IPR006162">
    <property type="entry name" value="Ppantetheine_attach_site"/>
</dbReference>
<dbReference type="Gene3D" id="2.30.38.10">
    <property type="entry name" value="Luciferase, Domain 3"/>
    <property type="match status" value="1"/>
</dbReference>
<organism evidence="14 15">
    <name type="scientific">Streptomyces sp. 900129855</name>
    <dbReference type="NCBI Taxonomy" id="3155129"/>
    <lineage>
        <taxon>Bacteria</taxon>
        <taxon>Bacillati</taxon>
        <taxon>Actinomycetota</taxon>
        <taxon>Actinomycetes</taxon>
        <taxon>Kitasatosporales</taxon>
        <taxon>Streptomycetaceae</taxon>
        <taxon>Streptomyces</taxon>
    </lineage>
</organism>
<dbReference type="PROSITE" id="PS00012">
    <property type="entry name" value="PHOSPHOPANTETHEINE"/>
    <property type="match status" value="1"/>
</dbReference>
<feature type="region of interest" description="Disordered" evidence="11">
    <location>
        <begin position="3190"/>
        <end position="3209"/>
    </location>
</feature>
<dbReference type="InterPro" id="IPR045851">
    <property type="entry name" value="AMP-bd_C_sf"/>
</dbReference>
<dbReference type="SUPFAM" id="SSF56801">
    <property type="entry name" value="Acetyl-CoA synthetase-like"/>
    <property type="match status" value="1"/>
</dbReference>
<dbReference type="Gene3D" id="3.40.50.720">
    <property type="entry name" value="NAD(P)-binding Rossmann-like Domain"/>
    <property type="match status" value="3"/>
</dbReference>
<dbReference type="Gene3D" id="3.30.300.30">
    <property type="match status" value="1"/>
</dbReference>
<gene>
    <name evidence="14" type="ORF">AB0E89_37015</name>
</gene>
<feature type="domain" description="Carrier" evidence="12">
    <location>
        <begin position="5109"/>
        <end position="5190"/>
    </location>
</feature>
<comment type="cofactor">
    <cofactor evidence="1">
        <name>pantetheine 4'-phosphate</name>
        <dbReference type="ChEBI" id="CHEBI:47942"/>
    </cofactor>
</comment>
<dbReference type="CDD" id="cd19531">
    <property type="entry name" value="LCL_NRPS-like"/>
    <property type="match status" value="1"/>
</dbReference>
<accession>A0ABV2ZUB7</accession>
<feature type="region of interest" description="Disordered" evidence="11">
    <location>
        <begin position="2668"/>
        <end position="2689"/>
    </location>
</feature>
<dbReference type="InterPro" id="IPR001242">
    <property type="entry name" value="Condensation_dom"/>
</dbReference>
<dbReference type="PROSITE" id="PS00606">
    <property type="entry name" value="KS3_1"/>
    <property type="match status" value="2"/>
</dbReference>
<dbReference type="CDD" id="cd00833">
    <property type="entry name" value="PKS"/>
    <property type="match status" value="4"/>
</dbReference>
<evidence type="ECO:0000256" key="5">
    <source>
        <dbReference type="ARBA" id="ARBA00022490"/>
    </source>
</evidence>
<dbReference type="InterPro" id="IPR018201">
    <property type="entry name" value="Ketoacyl_synth_AS"/>
</dbReference>
<keyword evidence="15" id="KW-1185">Reference proteome</keyword>
<dbReference type="InterPro" id="IPR029063">
    <property type="entry name" value="SAM-dependent_MTases_sf"/>
</dbReference>
<proteinExistence type="predicted"/>
<comment type="subcellular location">
    <subcellularLocation>
        <location evidence="2">Cytoplasm</location>
    </subcellularLocation>
</comment>
<dbReference type="Pfam" id="PF00109">
    <property type="entry name" value="ketoacyl-synt"/>
    <property type="match status" value="4"/>
</dbReference>
<feature type="domain" description="Ketosynthase family 3 (KS3)" evidence="13">
    <location>
        <begin position="2797"/>
        <end position="3227"/>
    </location>
</feature>
<dbReference type="Gene3D" id="3.40.50.980">
    <property type="match status" value="2"/>
</dbReference>
<dbReference type="RefSeq" id="WP_361707958.1">
    <property type="nucleotide sequence ID" value="NZ_JBEZVE010000025.1"/>
</dbReference>
<feature type="region of interest" description="Disordered" evidence="11">
    <location>
        <begin position="1580"/>
        <end position="1608"/>
    </location>
</feature>
<protein>
    <submittedName>
        <fullName evidence="14">Amino acid adenylation domain-containing protein</fullName>
    </submittedName>
</protein>
<dbReference type="InterPro" id="IPR050091">
    <property type="entry name" value="PKS_NRPS_Biosynth_Enz"/>
</dbReference>
<dbReference type="CDD" id="cd08953">
    <property type="entry name" value="KR_2_SDR_x"/>
    <property type="match status" value="3"/>
</dbReference>
<dbReference type="PROSITE" id="PS52004">
    <property type="entry name" value="KS3_2"/>
    <property type="match status" value="4"/>
</dbReference>
<dbReference type="InterPro" id="IPR014030">
    <property type="entry name" value="Ketoacyl_synth_N"/>
</dbReference>
<evidence type="ECO:0000256" key="8">
    <source>
        <dbReference type="ARBA" id="ARBA00022737"/>
    </source>
</evidence>
<dbReference type="Pfam" id="PF22336">
    <property type="entry name" value="RhiE-like_linker"/>
    <property type="match status" value="2"/>
</dbReference>
<dbReference type="SUPFAM" id="SSF51735">
    <property type="entry name" value="NAD(P)-binding Rossmann-fold domains"/>
    <property type="match status" value="6"/>
</dbReference>
<keyword evidence="5" id="KW-0963">Cytoplasm</keyword>
<dbReference type="Gene3D" id="1.10.1240.100">
    <property type="match status" value="3"/>
</dbReference>
<evidence type="ECO:0000256" key="3">
    <source>
        <dbReference type="ARBA" id="ARBA00004792"/>
    </source>
</evidence>
<evidence type="ECO:0000256" key="9">
    <source>
        <dbReference type="ARBA" id="ARBA00023268"/>
    </source>
</evidence>
<feature type="domain" description="Carrier" evidence="12">
    <location>
        <begin position="1606"/>
        <end position="1682"/>
    </location>
</feature>
<dbReference type="SUPFAM" id="SSF53901">
    <property type="entry name" value="Thiolase-like"/>
    <property type="match status" value="4"/>
</dbReference>
<dbReference type="EMBL" id="JBEZVE010000025">
    <property type="protein sequence ID" value="MEU3786080.1"/>
    <property type="molecule type" value="Genomic_DNA"/>
</dbReference>
<keyword evidence="4" id="KW-0596">Phosphopantetheine</keyword>
<dbReference type="Pfam" id="PF00501">
    <property type="entry name" value="AMP-binding"/>
    <property type="match status" value="1"/>
</dbReference>
<feature type="compositionally biased region" description="Low complexity" evidence="11">
    <location>
        <begin position="5681"/>
        <end position="5690"/>
    </location>
</feature>
<dbReference type="SMART" id="SM01294">
    <property type="entry name" value="PKS_PP_betabranch"/>
    <property type="match status" value="2"/>
</dbReference>
<feature type="domain" description="Carrier" evidence="12">
    <location>
        <begin position="2690"/>
        <end position="2767"/>
    </location>
</feature>
<dbReference type="InterPro" id="IPR023213">
    <property type="entry name" value="CAT-like_dom_sf"/>
</dbReference>
<evidence type="ECO:0000256" key="10">
    <source>
        <dbReference type="ARBA" id="ARBA00023315"/>
    </source>
</evidence>
<dbReference type="Pfam" id="PF00550">
    <property type="entry name" value="PP-binding"/>
    <property type="match status" value="4"/>
</dbReference>
<dbReference type="InterPro" id="IPR036736">
    <property type="entry name" value="ACP-like_sf"/>
</dbReference>
<comment type="pathway">
    <text evidence="3">Antibiotic biosynthesis.</text>
</comment>
<dbReference type="InterPro" id="IPR020845">
    <property type="entry name" value="AMP-binding_CS"/>
</dbReference>